<dbReference type="EC" id="1.15.1.1" evidence="4"/>
<keyword evidence="6" id="KW-0049">Antioxidant</keyword>
<dbReference type="EMBL" id="NAJQ01002121">
    <property type="protein sequence ID" value="TKA48827.1"/>
    <property type="molecule type" value="Genomic_DNA"/>
</dbReference>
<accession>A0A4U0VHU3</accession>
<evidence type="ECO:0000256" key="5">
    <source>
        <dbReference type="ARBA" id="ARBA00022525"/>
    </source>
</evidence>
<dbReference type="Proteomes" id="UP000309340">
    <property type="component" value="Unassembled WGS sequence"/>
</dbReference>
<dbReference type="PANTHER" id="PTHR20910">
    <property type="entry name" value="AGAP001623-PA"/>
    <property type="match status" value="1"/>
</dbReference>
<dbReference type="Gene3D" id="2.60.40.200">
    <property type="entry name" value="Superoxide dismutase, copper/zinc binding domain"/>
    <property type="match status" value="1"/>
</dbReference>
<keyword evidence="9" id="KW-1185">Reference proteome</keyword>
<comment type="similarity">
    <text evidence="3">Belongs to the Cu-Zn superoxide dismutase family.</text>
</comment>
<dbReference type="OrthoDB" id="159229at2759"/>
<name>A0A4U0VHU3_9PEZI</name>
<sequence>MTFAQGEGAGIPPPPPQTLATTMSGVLPVIPTATPGPFAGVETEEGAIVYDGPANPSFMPVNGPATTAINPAAATYIAMLPSTNFDNGTGSTVQGSIMISSTAGESGVMVSVNFTGLPSESEYGPFPYHIHTLPVPADGNCSATLGHLDPTDRGEYYPCNVAAPATCQVGDLAGKHGNITMTNFVAQYADPFLSIDPSSPAFFGDKSVVVHTSNTTRITCANFQMMSASSNGTSTNGSTSPSPSVVPYTGSAAKISALGAVGLLAIAAAIL</sequence>
<protein>
    <recommendedName>
        <fullName evidence="4">superoxide dismutase</fullName>
        <ecNumber evidence="4">1.15.1.1</ecNumber>
    </recommendedName>
</protein>
<dbReference type="AlphaFoldDB" id="A0A4U0VHU3"/>
<evidence type="ECO:0000256" key="2">
    <source>
        <dbReference type="ARBA" id="ARBA00004613"/>
    </source>
</evidence>
<comment type="subcellular location">
    <subcellularLocation>
        <location evidence="1">Cell envelope</location>
    </subcellularLocation>
    <subcellularLocation>
        <location evidence="2">Secreted</location>
    </subcellularLocation>
</comment>
<dbReference type="InterPro" id="IPR053257">
    <property type="entry name" value="Cu-only_SOD"/>
</dbReference>
<evidence type="ECO:0000256" key="7">
    <source>
        <dbReference type="ARBA" id="ARBA00049204"/>
    </source>
</evidence>
<reference evidence="8 9" key="1">
    <citation type="submission" date="2017-03" db="EMBL/GenBank/DDBJ databases">
        <title>Genomes of endolithic fungi from Antarctica.</title>
        <authorList>
            <person name="Coleine C."/>
            <person name="Masonjones S."/>
            <person name="Stajich J.E."/>
        </authorList>
    </citation>
    <scope>NUCLEOTIDE SEQUENCE [LARGE SCALE GENOMIC DNA]</scope>
    <source>
        <strain evidence="8 9">CCFEE 5184</strain>
    </source>
</reference>
<evidence type="ECO:0000256" key="6">
    <source>
        <dbReference type="ARBA" id="ARBA00022862"/>
    </source>
</evidence>
<evidence type="ECO:0000256" key="1">
    <source>
        <dbReference type="ARBA" id="ARBA00004196"/>
    </source>
</evidence>
<evidence type="ECO:0000256" key="3">
    <source>
        <dbReference type="ARBA" id="ARBA00010457"/>
    </source>
</evidence>
<keyword evidence="5" id="KW-0964">Secreted</keyword>
<dbReference type="FunFam" id="2.60.40.200:FF:000007">
    <property type="entry name" value="Cell surface Cu-only superoxide dismutase 5"/>
    <property type="match status" value="1"/>
</dbReference>
<gene>
    <name evidence="8" type="ORF">B0A55_13391</name>
</gene>
<comment type="caution">
    <text evidence="8">The sequence shown here is derived from an EMBL/GenBank/DDBJ whole genome shotgun (WGS) entry which is preliminary data.</text>
</comment>
<dbReference type="STRING" id="329884.A0A4U0VHU3"/>
<proteinExistence type="inferred from homology"/>
<dbReference type="InterPro" id="IPR036423">
    <property type="entry name" value="SOD-like_Cu/Zn_dom_sf"/>
</dbReference>
<dbReference type="PANTHER" id="PTHR20910:SF1">
    <property type="entry name" value="SUPEROXIDE DISMUTASE COPPER_ZINC BINDING DOMAIN-CONTAINING PROTEIN"/>
    <property type="match status" value="1"/>
</dbReference>
<dbReference type="SUPFAM" id="SSF49329">
    <property type="entry name" value="Cu,Zn superoxide dismutase-like"/>
    <property type="match status" value="1"/>
</dbReference>
<dbReference type="GO" id="GO:0004784">
    <property type="term" value="F:superoxide dismutase activity"/>
    <property type="evidence" value="ECO:0007669"/>
    <property type="project" value="UniProtKB-EC"/>
</dbReference>
<evidence type="ECO:0000256" key="4">
    <source>
        <dbReference type="ARBA" id="ARBA00012682"/>
    </source>
</evidence>
<evidence type="ECO:0000313" key="8">
    <source>
        <dbReference type="EMBL" id="TKA48827.1"/>
    </source>
</evidence>
<dbReference type="GO" id="GO:0005576">
    <property type="term" value="C:extracellular region"/>
    <property type="evidence" value="ECO:0007669"/>
    <property type="project" value="UniProtKB-SubCell"/>
</dbReference>
<evidence type="ECO:0000313" key="9">
    <source>
        <dbReference type="Proteomes" id="UP000309340"/>
    </source>
</evidence>
<organism evidence="8 9">
    <name type="scientific">Friedmanniomyces simplex</name>
    <dbReference type="NCBI Taxonomy" id="329884"/>
    <lineage>
        <taxon>Eukaryota</taxon>
        <taxon>Fungi</taxon>
        <taxon>Dikarya</taxon>
        <taxon>Ascomycota</taxon>
        <taxon>Pezizomycotina</taxon>
        <taxon>Dothideomycetes</taxon>
        <taxon>Dothideomycetidae</taxon>
        <taxon>Mycosphaerellales</taxon>
        <taxon>Teratosphaeriaceae</taxon>
        <taxon>Friedmanniomyces</taxon>
    </lineage>
</organism>
<dbReference type="GO" id="GO:0046872">
    <property type="term" value="F:metal ion binding"/>
    <property type="evidence" value="ECO:0007669"/>
    <property type="project" value="InterPro"/>
</dbReference>
<comment type="catalytic activity">
    <reaction evidence="7">
        <text>2 superoxide + 2 H(+) = H2O2 + O2</text>
        <dbReference type="Rhea" id="RHEA:20696"/>
        <dbReference type="ChEBI" id="CHEBI:15378"/>
        <dbReference type="ChEBI" id="CHEBI:15379"/>
        <dbReference type="ChEBI" id="CHEBI:16240"/>
        <dbReference type="ChEBI" id="CHEBI:18421"/>
        <dbReference type="EC" id="1.15.1.1"/>
    </reaction>
</comment>